<reference evidence="3" key="1">
    <citation type="submission" date="2017-04" db="EMBL/GenBank/DDBJ databases">
        <authorList>
            <person name="Varghese N."/>
            <person name="Submissions S."/>
        </authorList>
    </citation>
    <scope>NUCLEOTIDE SEQUENCE [LARGE SCALE GENOMIC DNA]</scope>
    <source>
        <strain evidence="3">DSM 23072</strain>
    </source>
</reference>
<feature type="chain" id="PRO_5012235641" evidence="1">
    <location>
        <begin position="23"/>
        <end position="190"/>
    </location>
</feature>
<protein>
    <submittedName>
        <fullName evidence="2">Phospholipid-binding protein, PBP family</fullName>
    </submittedName>
</protein>
<dbReference type="STRING" id="1122938.SAMN05660772_01930"/>
<accession>A0A1W1UL49</accession>
<evidence type="ECO:0000313" key="3">
    <source>
        <dbReference type="Proteomes" id="UP000192408"/>
    </source>
</evidence>
<organism evidence="2 3">
    <name type="scientific">Pasteurella testudinis DSM 23072</name>
    <dbReference type="NCBI Taxonomy" id="1122938"/>
    <lineage>
        <taxon>Bacteria</taxon>
        <taxon>Pseudomonadati</taxon>
        <taxon>Pseudomonadota</taxon>
        <taxon>Gammaproteobacteria</taxon>
        <taxon>Pasteurellales</taxon>
        <taxon>Pasteurellaceae</taxon>
        <taxon>Pasteurella</taxon>
    </lineage>
</organism>
<keyword evidence="1" id="KW-0732">Signal</keyword>
<dbReference type="RefSeq" id="WP_084256328.1">
    <property type="nucleotide sequence ID" value="NZ_FWWV01000007.1"/>
</dbReference>
<dbReference type="CDD" id="cd00865">
    <property type="entry name" value="PEBP_bact_arch"/>
    <property type="match status" value="1"/>
</dbReference>
<evidence type="ECO:0000313" key="2">
    <source>
        <dbReference type="EMBL" id="SMB81749.1"/>
    </source>
</evidence>
<evidence type="ECO:0000256" key="1">
    <source>
        <dbReference type="SAM" id="SignalP"/>
    </source>
</evidence>
<dbReference type="PANTHER" id="PTHR30289">
    <property type="entry name" value="UNCHARACTERIZED PROTEIN YBCL-RELATED"/>
    <property type="match status" value="1"/>
</dbReference>
<dbReference type="InterPro" id="IPR005247">
    <property type="entry name" value="YbhB_YbcL/LppC-like"/>
</dbReference>
<gene>
    <name evidence="2" type="ORF">SAMN05660772_01930</name>
</gene>
<dbReference type="AlphaFoldDB" id="A0A1W1UL49"/>
<sequence>MNIKQIVSGLAVGISLSVVAVAAQANRTFQLASPQIQAESTLASYFEFNGFGCHGENQSPELHWKNAPQGTKSFAVSVYDPDAPTGSGFWHWYVVNIPQTVERLAPNAGAADNANLPQGAFQLRTDYGYHGWGGVCPPTGDAAHRYIFTVHALNVEKLDVDQNTTTALAGFLVNAHTIGTASFNAYYQKQ</sequence>
<feature type="signal peptide" evidence="1">
    <location>
        <begin position="1"/>
        <end position="22"/>
    </location>
</feature>
<proteinExistence type="predicted"/>
<keyword evidence="3" id="KW-1185">Reference proteome</keyword>
<dbReference type="NCBIfam" id="TIGR00481">
    <property type="entry name" value="YbhB/YbcL family Raf kinase inhibitor-like protein"/>
    <property type="match status" value="1"/>
</dbReference>
<dbReference type="SUPFAM" id="SSF49777">
    <property type="entry name" value="PEBP-like"/>
    <property type="match status" value="1"/>
</dbReference>
<dbReference type="InterPro" id="IPR008914">
    <property type="entry name" value="PEBP"/>
</dbReference>
<dbReference type="EMBL" id="FWWV01000007">
    <property type="protein sequence ID" value="SMB81749.1"/>
    <property type="molecule type" value="Genomic_DNA"/>
</dbReference>
<dbReference type="Gene3D" id="3.90.280.10">
    <property type="entry name" value="PEBP-like"/>
    <property type="match status" value="1"/>
</dbReference>
<dbReference type="Pfam" id="PF01161">
    <property type="entry name" value="PBP"/>
    <property type="match status" value="1"/>
</dbReference>
<name>A0A1W1UL49_9PAST</name>
<dbReference type="Proteomes" id="UP000192408">
    <property type="component" value="Unassembled WGS sequence"/>
</dbReference>
<dbReference type="PANTHER" id="PTHR30289:SF1">
    <property type="entry name" value="PEBP (PHOSPHATIDYLETHANOLAMINE-BINDING PROTEIN) FAMILY PROTEIN"/>
    <property type="match status" value="1"/>
</dbReference>
<dbReference type="InterPro" id="IPR036610">
    <property type="entry name" value="PEBP-like_sf"/>
</dbReference>